<evidence type="ECO:0000259" key="2">
    <source>
        <dbReference type="PROSITE" id="PS51272"/>
    </source>
</evidence>
<evidence type="ECO:0000256" key="1">
    <source>
        <dbReference type="ARBA" id="ARBA00022729"/>
    </source>
</evidence>
<feature type="non-terminal residue" evidence="3">
    <location>
        <position position="1"/>
    </location>
</feature>
<evidence type="ECO:0000313" key="4">
    <source>
        <dbReference type="Proteomes" id="UP000290649"/>
    </source>
</evidence>
<dbReference type="OrthoDB" id="174569at2"/>
<dbReference type="Proteomes" id="UP000290649">
    <property type="component" value="Unassembled WGS sequence"/>
</dbReference>
<keyword evidence="4" id="KW-1185">Reference proteome</keyword>
<dbReference type="InterPro" id="IPR001119">
    <property type="entry name" value="SLH_dom"/>
</dbReference>
<sequence length="107" mass="11650">YVTAAYEAGIVFGRTATTFDPHATITREEMAVMLIRAYEYQARNKVKVAQPSTFNDRESVSSWAQAAVDAASQLGLLKGRGNNIFAPKAPMTRAESAQVIANLLKSK</sequence>
<protein>
    <submittedName>
        <fullName evidence="3">S-layer homology domain-containing protein</fullName>
    </submittedName>
</protein>
<proteinExistence type="predicted"/>
<dbReference type="Pfam" id="PF00395">
    <property type="entry name" value="SLH"/>
    <property type="match status" value="2"/>
</dbReference>
<accession>A0A4Q0VUP8</accession>
<name>A0A4Q0VUP8_9BACI</name>
<feature type="domain" description="SLH" evidence="2">
    <location>
        <begin position="51"/>
        <end position="107"/>
    </location>
</feature>
<organism evidence="3 4">
    <name type="scientific">Anaerobacillus alkaliphilus</name>
    <dbReference type="NCBI Taxonomy" id="1548597"/>
    <lineage>
        <taxon>Bacteria</taxon>
        <taxon>Bacillati</taxon>
        <taxon>Bacillota</taxon>
        <taxon>Bacilli</taxon>
        <taxon>Bacillales</taxon>
        <taxon>Bacillaceae</taxon>
        <taxon>Anaerobacillus</taxon>
    </lineage>
</organism>
<dbReference type="PROSITE" id="PS51272">
    <property type="entry name" value="SLH"/>
    <property type="match status" value="2"/>
</dbReference>
<dbReference type="EMBL" id="QOUX01000027">
    <property type="protein sequence ID" value="RXJ02116.1"/>
    <property type="molecule type" value="Genomic_DNA"/>
</dbReference>
<dbReference type="AlphaFoldDB" id="A0A4Q0VUP8"/>
<evidence type="ECO:0000313" key="3">
    <source>
        <dbReference type="EMBL" id="RXJ02116.1"/>
    </source>
</evidence>
<dbReference type="RefSeq" id="WP_153188169.1">
    <property type="nucleotide sequence ID" value="NZ_QOUX01000027.1"/>
</dbReference>
<comment type="caution">
    <text evidence="3">The sequence shown here is derived from an EMBL/GenBank/DDBJ whole genome shotgun (WGS) entry which is preliminary data.</text>
</comment>
<reference evidence="3 4" key="1">
    <citation type="journal article" date="2019" name="Int. J. Syst. Evol. Microbiol.">
        <title>Anaerobacillus alkaliphilus sp. nov., a novel alkaliphilic and moderately halophilic bacterium.</title>
        <authorList>
            <person name="Borsodi A.K."/>
            <person name="Aszalos J.M."/>
            <person name="Bihari P."/>
            <person name="Nagy I."/>
            <person name="Schumann P."/>
            <person name="Sproer C."/>
            <person name="Kovacs A.L."/>
            <person name="Boka K."/>
            <person name="Dobosy P."/>
            <person name="Ovari M."/>
            <person name="Szili-Kovacs T."/>
            <person name="Toth E."/>
        </authorList>
    </citation>
    <scope>NUCLEOTIDE SEQUENCE [LARGE SCALE GENOMIC DNA]</scope>
    <source>
        <strain evidence="3 4">B16-10</strain>
    </source>
</reference>
<feature type="domain" description="SLH" evidence="2">
    <location>
        <begin position="1"/>
        <end position="48"/>
    </location>
</feature>
<keyword evidence="1" id="KW-0732">Signal</keyword>
<gene>
    <name evidence="3" type="ORF">DS745_08505</name>
</gene>